<sequence length="388" mass="44000">MTIPQEIVDEILGEVDDIESLKSCALVALKFCTPSQRILLHSLTVESGYKDSHPSNYTAVLRLLTESPHIALYIRELTIKLPAGLTALQDIETLRWILAKMTKVQHCTLTVKYIQDTRWSSLNPILSSTILDFITKQRLRSITLACLPDIPLPVLLRLITSTSRLDCAFLGGDLQGKKLQDLERLRPPSLDCLILDSDSRYVTDLLARPESEARTRNLIRLAMPYENSMVFIRRAAVTLKQIRLDCRGLDIQSKIIPSEFSPLPSLRSVEIKLSFWNRDEPWLIDLISCILTANSTATIEEVIVAYGIDYSPPVDISESFRSFLTKLEDLPFQHPAAPRIRWRLAYANVDVAQLVNLIKIKMPRLHATGRLVFESYDLCWSSEWLAAS</sequence>
<reference evidence="1" key="1">
    <citation type="submission" date="2023-03" db="EMBL/GenBank/DDBJ databases">
        <title>Massive genome expansion in bonnet fungi (Mycena s.s.) driven by repeated elements and novel gene families across ecological guilds.</title>
        <authorList>
            <consortium name="Lawrence Berkeley National Laboratory"/>
            <person name="Harder C.B."/>
            <person name="Miyauchi S."/>
            <person name="Viragh M."/>
            <person name="Kuo A."/>
            <person name="Thoen E."/>
            <person name="Andreopoulos B."/>
            <person name="Lu D."/>
            <person name="Skrede I."/>
            <person name="Drula E."/>
            <person name="Henrissat B."/>
            <person name="Morin E."/>
            <person name="Kohler A."/>
            <person name="Barry K."/>
            <person name="LaButti K."/>
            <person name="Morin E."/>
            <person name="Salamov A."/>
            <person name="Lipzen A."/>
            <person name="Mereny Z."/>
            <person name="Hegedus B."/>
            <person name="Baldrian P."/>
            <person name="Stursova M."/>
            <person name="Weitz H."/>
            <person name="Taylor A."/>
            <person name="Grigoriev I.V."/>
            <person name="Nagy L.G."/>
            <person name="Martin F."/>
            <person name="Kauserud H."/>
        </authorList>
    </citation>
    <scope>NUCLEOTIDE SEQUENCE</scope>
    <source>
        <strain evidence="1">CBHHK200</strain>
    </source>
</reference>
<organism evidence="1 2">
    <name type="scientific">Mycena alexandri</name>
    <dbReference type="NCBI Taxonomy" id="1745969"/>
    <lineage>
        <taxon>Eukaryota</taxon>
        <taxon>Fungi</taxon>
        <taxon>Dikarya</taxon>
        <taxon>Basidiomycota</taxon>
        <taxon>Agaricomycotina</taxon>
        <taxon>Agaricomycetes</taxon>
        <taxon>Agaricomycetidae</taxon>
        <taxon>Agaricales</taxon>
        <taxon>Marasmiineae</taxon>
        <taxon>Mycenaceae</taxon>
        <taxon>Mycena</taxon>
    </lineage>
</organism>
<proteinExistence type="predicted"/>
<accession>A0AAD6X4K2</accession>
<dbReference type="AlphaFoldDB" id="A0AAD6X4K2"/>
<dbReference type="EMBL" id="JARJCM010000030">
    <property type="protein sequence ID" value="KAJ7038768.1"/>
    <property type="molecule type" value="Genomic_DNA"/>
</dbReference>
<comment type="caution">
    <text evidence="1">The sequence shown here is derived from an EMBL/GenBank/DDBJ whole genome shotgun (WGS) entry which is preliminary data.</text>
</comment>
<evidence type="ECO:0008006" key="3">
    <source>
        <dbReference type="Google" id="ProtNLM"/>
    </source>
</evidence>
<dbReference type="Proteomes" id="UP001218188">
    <property type="component" value="Unassembled WGS sequence"/>
</dbReference>
<keyword evidence="2" id="KW-1185">Reference proteome</keyword>
<protein>
    <recommendedName>
        <fullName evidence="3">F-box domain-containing protein</fullName>
    </recommendedName>
</protein>
<evidence type="ECO:0000313" key="2">
    <source>
        <dbReference type="Proteomes" id="UP001218188"/>
    </source>
</evidence>
<evidence type="ECO:0000313" key="1">
    <source>
        <dbReference type="EMBL" id="KAJ7038768.1"/>
    </source>
</evidence>
<name>A0AAD6X4K2_9AGAR</name>
<gene>
    <name evidence="1" type="ORF">C8F04DRAFT_1179441</name>
</gene>